<evidence type="ECO:0000313" key="2">
    <source>
        <dbReference type="EMBL" id="KAF4138194.1"/>
    </source>
</evidence>
<dbReference type="Proteomes" id="UP000704712">
    <property type="component" value="Unassembled WGS sequence"/>
</dbReference>
<gene>
    <name evidence="2" type="ORF">GN958_ATG12619</name>
</gene>
<name>A0A8S9UH03_PHYIN</name>
<accession>A0A8S9UH03</accession>
<evidence type="ECO:0000313" key="3">
    <source>
        <dbReference type="Proteomes" id="UP000704712"/>
    </source>
</evidence>
<proteinExistence type="predicted"/>
<comment type="caution">
    <text evidence="2">The sequence shown here is derived from an EMBL/GenBank/DDBJ whole genome shotgun (WGS) entry which is preliminary data.</text>
</comment>
<organism evidence="2 3">
    <name type="scientific">Phytophthora infestans</name>
    <name type="common">Potato late blight agent</name>
    <name type="synonym">Botrytis infestans</name>
    <dbReference type="NCBI Taxonomy" id="4787"/>
    <lineage>
        <taxon>Eukaryota</taxon>
        <taxon>Sar</taxon>
        <taxon>Stramenopiles</taxon>
        <taxon>Oomycota</taxon>
        <taxon>Peronosporomycetes</taxon>
        <taxon>Peronosporales</taxon>
        <taxon>Peronosporaceae</taxon>
        <taxon>Phytophthora</taxon>
    </lineage>
</organism>
<dbReference type="AlphaFoldDB" id="A0A8S9UH03"/>
<reference evidence="2" key="1">
    <citation type="submission" date="2020-03" db="EMBL/GenBank/DDBJ databases">
        <title>Hybrid Assembly of Korean Phytophthora infestans isolates.</title>
        <authorList>
            <person name="Prokchorchik M."/>
            <person name="Lee Y."/>
            <person name="Seo J."/>
            <person name="Cho J.-H."/>
            <person name="Park Y.-E."/>
            <person name="Jang D.-C."/>
            <person name="Im J.-S."/>
            <person name="Choi J.-G."/>
            <person name="Park H.-J."/>
            <person name="Lee G.-B."/>
            <person name="Lee Y.-G."/>
            <person name="Hong S.-Y."/>
            <person name="Cho K."/>
            <person name="Sohn K.H."/>
        </authorList>
    </citation>
    <scope>NUCLEOTIDE SEQUENCE</scope>
    <source>
        <strain evidence="2">KR_2_A2</strain>
    </source>
</reference>
<feature type="signal peptide" evidence="1">
    <location>
        <begin position="1"/>
        <end position="21"/>
    </location>
</feature>
<evidence type="ECO:0008006" key="4">
    <source>
        <dbReference type="Google" id="ProtNLM"/>
    </source>
</evidence>
<evidence type="ECO:0000256" key="1">
    <source>
        <dbReference type="SAM" id="SignalP"/>
    </source>
</evidence>
<sequence>MRLRYFLLSSVVLATTVHCPADDRSKTPTSIVRVEFTTVDDKNATKKVAIVLPAEDLDDIPQDDGLAATDERALVSPWIKDAIKAFIEKPLHFLLALIKIRGWSSGGAHVI</sequence>
<dbReference type="EMBL" id="JAACNO010001721">
    <property type="protein sequence ID" value="KAF4138194.1"/>
    <property type="molecule type" value="Genomic_DNA"/>
</dbReference>
<protein>
    <recommendedName>
        <fullName evidence="4">Secreted RxLR effector peptide protein</fullName>
    </recommendedName>
</protein>
<keyword evidence="1" id="KW-0732">Signal</keyword>
<feature type="chain" id="PRO_5035745348" description="Secreted RxLR effector peptide protein" evidence="1">
    <location>
        <begin position="22"/>
        <end position="111"/>
    </location>
</feature>